<evidence type="ECO:0000313" key="11">
    <source>
        <dbReference type="Proteomes" id="UP001497493"/>
    </source>
</evidence>
<proteinExistence type="inferred from homology"/>
<name>A0ABM9NM42_9GAMM</name>
<evidence type="ECO:0000256" key="2">
    <source>
        <dbReference type="ARBA" id="ARBA00009975"/>
    </source>
</evidence>
<dbReference type="PRINTS" id="PR00079">
    <property type="entry name" value="G6PDHDRGNASE"/>
</dbReference>
<dbReference type="PANTHER" id="PTHR23429:SF0">
    <property type="entry name" value="GLUCOSE-6-PHOSPHATE 1-DEHYDROGENASE"/>
    <property type="match status" value="1"/>
</dbReference>
<feature type="domain" description="Glucose-6-phosphate dehydrogenase C-terminal" evidence="9">
    <location>
        <begin position="211"/>
        <end position="509"/>
    </location>
</feature>
<feature type="binding site" evidence="7">
    <location>
        <position position="200"/>
    </location>
    <ligand>
        <name>substrate</name>
    </ligand>
</feature>
<comment type="pathway">
    <text evidence="1 7">Carbohydrate degradation; pentose phosphate pathway; D-ribulose 5-phosphate from D-glucose 6-phosphate (oxidative stage): step 1/3.</text>
</comment>
<evidence type="ECO:0000256" key="3">
    <source>
        <dbReference type="ARBA" id="ARBA00022526"/>
    </source>
</evidence>
<dbReference type="PIRSF" id="PIRSF000110">
    <property type="entry name" value="G6PD"/>
    <property type="match status" value="1"/>
</dbReference>
<protein>
    <recommendedName>
        <fullName evidence="7">Glucose-6-phosphate 1-dehydrogenase</fullName>
        <shortName evidence="7">G6PD</shortName>
        <ecNumber evidence="7">1.1.1.49</ecNumber>
    </recommendedName>
</protein>
<keyword evidence="6 7" id="KW-0119">Carbohydrate metabolism</keyword>
<dbReference type="Gene3D" id="3.40.50.720">
    <property type="entry name" value="NAD(P)-binding Rossmann-like Domain"/>
    <property type="match status" value="1"/>
</dbReference>
<dbReference type="PANTHER" id="PTHR23429">
    <property type="entry name" value="GLUCOSE-6-PHOSPHATE 1-DEHYDROGENASE G6PD"/>
    <property type="match status" value="1"/>
</dbReference>
<evidence type="ECO:0000256" key="4">
    <source>
        <dbReference type="ARBA" id="ARBA00022857"/>
    </source>
</evidence>
<dbReference type="InterPro" id="IPR022675">
    <property type="entry name" value="G6P_DH_C"/>
</dbReference>
<comment type="catalytic activity">
    <reaction evidence="7">
        <text>D-glucose 6-phosphate + NADP(+) = 6-phospho-D-glucono-1,5-lactone + NADPH + H(+)</text>
        <dbReference type="Rhea" id="RHEA:15841"/>
        <dbReference type="ChEBI" id="CHEBI:15378"/>
        <dbReference type="ChEBI" id="CHEBI:57783"/>
        <dbReference type="ChEBI" id="CHEBI:57955"/>
        <dbReference type="ChEBI" id="CHEBI:58349"/>
        <dbReference type="ChEBI" id="CHEBI:61548"/>
        <dbReference type="EC" id="1.1.1.49"/>
    </reaction>
</comment>
<dbReference type="NCBIfam" id="TIGR00871">
    <property type="entry name" value="zwf"/>
    <property type="match status" value="1"/>
</dbReference>
<dbReference type="SUPFAM" id="SSF51735">
    <property type="entry name" value="NAD(P)-binding Rossmann-fold domains"/>
    <property type="match status" value="1"/>
</dbReference>
<feature type="binding site" evidence="7">
    <location>
        <begin position="104"/>
        <end position="105"/>
    </location>
    <ligand>
        <name>NADP(+)</name>
        <dbReference type="ChEBI" id="CHEBI:58349"/>
    </ligand>
</feature>
<dbReference type="Gene3D" id="3.30.360.10">
    <property type="entry name" value="Dihydrodipicolinate Reductase, domain 2"/>
    <property type="match status" value="1"/>
</dbReference>
<dbReference type="EC" id="1.1.1.49" evidence="7"/>
<feature type="binding site" evidence="7">
    <location>
        <position position="204"/>
    </location>
    <ligand>
        <name>substrate</name>
    </ligand>
</feature>
<dbReference type="Proteomes" id="UP001497493">
    <property type="component" value="Chromosome"/>
</dbReference>
<keyword evidence="4 7" id="KW-0521">NADP</keyword>
<keyword evidence="5 7" id="KW-0560">Oxidoreductase</keyword>
<gene>
    <name evidence="7 10" type="primary">zwf</name>
    <name evidence="10" type="ORF">MECH1_V1_2921</name>
</gene>
<keyword evidence="3 7" id="KW-0313">Glucose metabolism</keyword>
<accession>A0ABM9NM42</accession>
<dbReference type="RefSeq" id="WP_348758193.1">
    <property type="nucleotide sequence ID" value="NZ_OZ026884.1"/>
</dbReference>
<dbReference type="EMBL" id="OZ026884">
    <property type="protein sequence ID" value="CAL1241697.1"/>
    <property type="molecule type" value="Genomic_DNA"/>
</dbReference>
<feature type="binding site" evidence="7">
    <location>
        <begin position="25"/>
        <end position="32"/>
    </location>
    <ligand>
        <name>NADP(+)</name>
        <dbReference type="ChEBI" id="CHEBI:58349"/>
    </ligand>
</feature>
<dbReference type="SUPFAM" id="SSF55347">
    <property type="entry name" value="Glyceraldehyde-3-phosphate dehydrogenase-like, C-terminal domain"/>
    <property type="match status" value="1"/>
</dbReference>
<reference evidence="10 11" key="1">
    <citation type="submission" date="2024-04" db="EMBL/GenBank/DDBJ databases">
        <authorList>
            <person name="Cremers G."/>
        </authorList>
    </citation>
    <scope>NUCLEOTIDE SEQUENCE [LARGE SCALE GENOMIC DNA]</scope>
    <source>
        <strain evidence="10">MeCH1-AG</strain>
    </source>
</reference>
<sequence>MNLATDTVTLGQSRAGDSCVMVIFGATGDLTRRKLLPALYNLAKAKLLSRKFALVGAAVDPLSGDAFREHALEAIKTYATDEAGEPDQDLLAWFAKRIYYAQGDFRDPEFYWRLKDLCCTEVSGKNAIDDNYFYYLATAPAFFGEIVRQLGQAGLAKEEGGHWRRVIIEKPFGHDLESARALNTDIKEVLKERQIYRIDHYLGKETVQNIMVFRFANSIFEPIWNRRYIDHVQITAAETVGVERRGGYYENAGAMRDMVPNHLFQLLSLTTMEPPISFAADAVRDEQTKVLRAVQIPTPEDVLSKTARGQYDEGVVQGEPVCGYRAEPDVAPDSKTETFVAMRVMIDNWRWADVPFYLRTGKRMASRTTEIVIQFRRAPLVLFRNTAIEQLQTNRLVLHIQPNEGISLQFGAKVPGPVMQLGSVRMDFNYQDYFGSTPNTGYERLLLDCMTGDATLFQRADMVEAGWSLIQPVLDVWKALPPRAFPNYAAGSWGPKEADELLERDGRHWVNGG</sequence>
<comment type="caution">
    <text evidence="7">Lacks conserved residue(s) required for the propagation of feature annotation.</text>
</comment>
<feature type="binding site" evidence="7">
    <location>
        <position position="170"/>
    </location>
    <ligand>
        <name>NADP(+)</name>
        <dbReference type="ChEBI" id="CHEBI:58349"/>
    </ligand>
</feature>
<evidence type="ECO:0000256" key="6">
    <source>
        <dbReference type="ARBA" id="ARBA00023277"/>
    </source>
</evidence>
<dbReference type="HAMAP" id="MF_00966">
    <property type="entry name" value="G6PD"/>
    <property type="match status" value="1"/>
</dbReference>
<dbReference type="PROSITE" id="PS00069">
    <property type="entry name" value="G6P_DEHYDROGENASE"/>
    <property type="match status" value="1"/>
</dbReference>
<dbReference type="Pfam" id="PF00479">
    <property type="entry name" value="G6PD_N"/>
    <property type="match status" value="1"/>
</dbReference>
<evidence type="ECO:0000256" key="1">
    <source>
        <dbReference type="ARBA" id="ARBA00004937"/>
    </source>
</evidence>
<dbReference type="GO" id="GO:0004345">
    <property type="term" value="F:glucose-6-phosphate dehydrogenase activity"/>
    <property type="evidence" value="ECO:0007669"/>
    <property type="project" value="UniProtKB-EC"/>
</dbReference>
<feature type="active site" description="Proton acceptor" evidence="7">
    <location>
        <position position="262"/>
    </location>
</feature>
<dbReference type="InterPro" id="IPR022674">
    <property type="entry name" value="G6P_DH_NAD-bd"/>
</dbReference>
<organism evidence="10 11">
    <name type="scientific">Candidatus Methylocalor cossyra</name>
    <dbReference type="NCBI Taxonomy" id="3108543"/>
    <lineage>
        <taxon>Bacteria</taxon>
        <taxon>Pseudomonadati</taxon>
        <taxon>Pseudomonadota</taxon>
        <taxon>Gammaproteobacteria</taxon>
        <taxon>Methylococcales</taxon>
        <taxon>Methylococcaceae</taxon>
        <taxon>Candidatus Methylocalor</taxon>
    </lineage>
</organism>
<feature type="binding site" evidence="7">
    <location>
        <position position="238"/>
    </location>
    <ligand>
        <name>substrate</name>
    </ligand>
</feature>
<evidence type="ECO:0000259" key="9">
    <source>
        <dbReference type="Pfam" id="PF02781"/>
    </source>
</evidence>
<dbReference type="InterPro" id="IPR001282">
    <property type="entry name" value="G6P_DH"/>
</dbReference>
<dbReference type="InterPro" id="IPR019796">
    <property type="entry name" value="G6P_DH_AS"/>
</dbReference>
<dbReference type="InterPro" id="IPR036291">
    <property type="entry name" value="NAD(P)-bd_dom_sf"/>
</dbReference>
<feature type="binding site" evidence="7">
    <location>
        <position position="257"/>
    </location>
    <ligand>
        <name>substrate</name>
    </ligand>
</feature>
<keyword evidence="11" id="KW-1185">Reference proteome</keyword>
<comment type="function">
    <text evidence="7">Catalyzes the oxidation of glucose 6-phosphate to 6-phosphogluconolactone.</text>
</comment>
<evidence type="ECO:0000313" key="10">
    <source>
        <dbReference type="EMBL" id="CAL1241697.1"/>
    </source>
</evidence>
<evidence type="ECO:0000256" key="5">
    <source>
        <dbReference type="ARBA" id="ARBA00023002"/>
    </source>
</evidence>
<feature type="domain" description="Glucose-6-phosphate dehydrogenase NAD-binding" evidence="8">
    <location>
        <begin position="22"/>
        <end position="209"/>
    </location>
</feature>
<evidence type="ECO:0000256" key="7">
    <source>
        <dbReference type="HAMAP-Rule" id="MF_00966"/>
    </source>
</evidence>
<dbReference type="Pfam" id="PF02781">
    <property type="entry name" value="G6PD_C"/>
    <property type="match status" value="1"/>
</dbReference>
<evidence type="ECO:0000259" key="8">
    <source>
        <dbReference type="Pfam" id="PF00479"/>
    </source>
</evidence>
<feature type="binding site" evidence="7">
    <location>
        <position position="362"/>
    </location>
    <ligand>
        <name>substrate</name>
    </ligand>
</feature>
<comment type="similarity">
    <text evidence="2 7">Belongs to the glucose-6-phosphate dehydrogenase family.</text>
</comment>